<reference evidence="1" key="1">
    <citation type="submission" date="2024-09" db="EMBL/GenBank/DDBJ databases">
        <title>Black Yeasts Isolated from many extreme environments.</title>
        <authorList>
            <person name="Coleine C."/>
            <person name="Stajich J.E."/>
            <person name="Selbmann L."/>
        </authorList>
    </citation>
    <scope>NUCLEOTIDE SEQUENCE</scope>
    <source>
        <strain evidence="1">CCFEE 5737</strain>
    </source>
</reference>
<organism evidence="1 2">
    <name type="scientific">Coniosporium uncinatum</name>
    <dbReference type="NCBI Taxonomy" id="93489"/>
    <lineage>
        <taxon>Eukaryota</taxon>
        <taxon>Fungi</taxon>
        <taxon>Dikarya</taxon>
        <taxon>Ascomycota</taxon>
        <taxon>Pezizomycotina</taxon>
        <taxon>Dothideomycetes</taxon>
        <taxon>Dothideomycetes incertae sedis</taxon>
        <taxon>Coniosporium</taxon>
    </lineage>
</organism>
<dbReference type="EMBL" id="JAWDJW010000072">
    <property type="protein sequence ID" value="KAK3081758.1"/>
    <property type="molecule type" value="Genomic_DNA"/>
</dbReference>
<sequence length="365" mass="39977">MTCPPAVWVRAHPQNVEINEARMLAVARPIGRGWLRSGLRRPLLPPPPPPASLLLPPVPRPVTARQLSFQARWGFAVQVGGGINYPADPAPAPAALLRPVPSPALPLSAAVSDDDDDDDDAAPLEPVRGWDWDEEMEDEEMGRERERREDEERREREKERERRDEDWARVRREEGWGTEEEEKDDDEEEMEDALALPRSVAGPVAGAGAAPPPGSQAAFAASQLADVVRRRWDWIPSNSKAPYLPTAVGKWWTLPAGAPALSRDRAAVHGHVGRIMETDLGKRLEQPCEGCQAAGDECWVYTDLAIKHISYASPGCARCMWGKRKCSHGKRTPKVKRVPTSSRPQNLGPKPPGGPPPGAGGLVSV</sequence>
<comment type="caution">
    <text evidence="1">The sequence shown here is derived from an EMBL/GenBank/DDBJ whole genome shotgun (WGS) entry which is preliminary data.</text>
</comment>
<name>A0ACC3DY14_9PEZI</name>
<proteinExistence type="predicted"/>
<evidence type="ECO:0000313" key="2">
    <source>
        <dbReference type="Proteomes" id="UP001186974"/>
    </source>
</evidence>
<keyword evidence="2" id="KW-1185">Reference proteome</keyword>
<evidence type="ECO:0000313" key="1">
    <source>
        <dbReference type="EMBL" id="KAK3081758.1"/>
    </source>
</evidence>
<dbReference type="Proteomes" id="UP001186974">
    <property type="component" value="Unassembled WGS sequence"/>
</dbReference>
<protein>
    <submittedName>
        <fullName evidence="1">Uncharacterized protein</fullName>
    </submittedName>
</protein>
<gene>
    <name evidence="1" type="ORF">LTS18_003024</name>
</gene>
<accession>A0ACC3DY14</accession>